<proteinExistence type="predicted"/>
<dbReference type="Ensembl" id="ENSSORT00005007274.1">
    <property type="protein sequence ID" value="ENSSORP00005007012.1"/>
    <property type="gene ID" value="ENSSORG00005004046.1"/>
</dbReference>
<reference evidence="1" key="3">
    <citation type="submission" date="2025-09" db="UniProtKB">
        <authorList>
            <consortium name="Ensembl"/>
        </authorList>
    </citation>
    <scope>IDENTIFICATION</scope>
</reference>
<reference evidence="1" key="1">
    <citation type="submission" date="2019-06" db="EMBL/GenBank/DDBJ databases">
        <authorList>
            <consortium name="Wellcome Sanger Institute Data Sharing"/>
        </authorList>
    </citation>
    <scope>NUCLEOTIDE SEQUENCE [LARGE SCALE GENOMIC DNA]</scope>
</reference>
<dbReference type="AlphaFoldDB" id="A0A672YR74"/>
<protein>
    <submittedName>
        <fullName evidence="1">Uncharacterized protein</fullName>
    </submittedName>
</protein>
<evidence type="ECO:0000313" key="1">
    <source>
        <dbReference type="Ensembl" id="ENSSORP00005007012.1"/>
    </source>
</evidence>
<accession>A0A672YR74</accession>
<dbReference type="InParanoid" id="A0A672YR74"/>
<dbReference type="PANTHER" id="PTHR12550:SF42">
    <property type="entry name" value="PC4 AND SFRS1-INTERACTING PROTEIN"/>
    <property type="match status" value="1"/>
</dbReference>
<dbReference type="PANTHER" id="PTHR12550">
    <property type="entry name" value="HEPATOMA-DERIVED GROWTH FACTOR-RELATED"/>
    <property type="match status" value="1"/>
</dbReference>
<evidence type="ECO:0000313" key="2">
    <source>
        <dbReference type="Proteomes" id="UP000472271"/>
    </source>
</evidence>
<dbReference type="SUPFAM" id="SSF63748">
    <property type="entry name" value="Tudor/PWWP/MBT"/>
    <property type="match status" value="1"/>
</dbReference>
<sequence length="62" mass="7369">MFHLTLNKRCISPFFSLFARAFLGPKDIFPYLPNKEKYAKPNKRKGFNEGLWEIENNPKVEH</sequence>
<name>A0A672YR74_9TELE</name>
<dbReference type="Proteomes" id="UP000472271">
    <property type="component" value="Chromosome 1"/>
</dbReference>
<reference evidence="1" key="2">
    <citation type="submission" date="2025-08" db="UniProtKB">
        <authorList>
            <consortium name="Ensembl"/>
        </authorList>
    </citation>
    <scope>IDENTIFICATION</scope>
</reference>
<organism evidence="1 2">
    <name type="scientific">Sphaeramia orbicularis</name>
    <name type="common">orbiculate cardinalfish</name>
    <dbReference type="NCBI Taxonomy" id="375764"/>
    <lineage>
        <taxon>Eukaryota</taxon>
        <taxon>Metazoa</taxon>
        <taxon>Chordata</taxon>
        <taxon>Craniata</taxon>
        <taxon>Vertebrata</taxon>
        <taxon>Euteleostomi</taxon>
        <taxon>Actinopterygii</taxon>
        <taxon>Neopterygii</taxon>
        <taxon>Teleostei</taxon>
        <taxon>Neoteleostei</taxon>
        <taxon>Acanthomorphata</taxon>
        <taxon>Gobiaria</taxon>
        <taxon>Kurtiformes</taxon>
        <taxon>Apogonoidei</taxon>
        <taxon>Apogonidae</taxon>
        <taxon>Apogoninae</taxon>
        <taxon>Sphaeramia</taxon>
    </lineage>
</organism>
<keyword evidence="2" id="KW-1185">Reference proteome</keyword>
<dbReference type="Gene3D" id="2.30.30.140">
    <property type="match status" value="1"/>
</dbReference>